<dbReference type="InterPro" id="IPR001208">
    <property type="entry name" value="MCM_dom"/>
</dbReference>
<gene>
    <name evidence="5" type="ORF">JAZ07_11930</name>
</gene>
<dbReference type="PRINTS" id="PR01657">
    <property type="entry name" value="MCMFAMILY"/>
</dbReference>
<dbReference type="InterPro" id="IPR025158">
    <property type="entry name" value="Mg_chelat-rel_C"/>
</dbReference>
<accession>A0A9E4KFI3</accession>
<dbReference type="InterPro" id="IPR003593">
    <property type="entry name" value="AAA+_ATPase"/>
</dbReference>
<keyword evidence="2" id="KW-0547">Nucleotide-binding</keyword>
<evidence type="ECO:0000256" key="2">
    <source>
        <dbReference type="ARBA" id="ARBA00022741"/>
    </source>
</evidence>
<dbReference type="SUPFAM" id="SSF52540">
    <property type="entry name" value="P-loop containing nucleoside triphosphate hydrolases"/>
    <property type="match status" value="1"/>
</dbReference>
<dbReference type="InterPro" id="IPR027417">
    <property type="entry name" value="P-loop_NTPase"/>
</dbReference>
<feature type="domain" description="MCM C-terminal AAA(+) ATPase" evidence="4">
    <location>
        <begin position="143"/>
        <end position="201"/>
    </location>
</feature>
<reference evidence="5" key="1">
    <citation type="journal article" date="2021" name="Proc. Natl. Acad. Sci. U.S.A.">
        <title>Global biogeography of chemosynthetic symbionts reveals both localized and globally distributed symbiont groups. .</title>
        <authorList>
            <person name="Osvatic J.T."/>
            <person name="Wilkins L.G.E."/>
            <person name="Leibrecht L."/>
            <person name="Leray M."/>
            <person name="Zauner S."/>
            <person name="Polzin J."/>
            <person name="Camacho Y."/>
            <person name="Gros O."/>
            <person name="van Gils J.A."/>
            <person name="Eisen J.A."/>
            <person name="Petersen J.M."/>
            <person name="Yuen B."/>
        </authorList>
    </citation>
    <scope>NUCLEOTIDE SEQUENCE</scope>
    <source>
        <strain evidence="5">MAGclacostrist064TRANS</strain>
    </source>
</reference>
<dbReference type="PANTHER" id="PTHR32039:SF7">
    <property type="entry name" value="COMPETENCE PROTEIN COMM"/>
    <property type="match status" value="1"/>
</dbReference>
<feature type="non-terminal residue" evidence="5">
    <location>
        <position position="1"/>
    </location>
</feature>
<dbReference type="GO" id="GO:0003677">
    <property type="term" value="F:DNA binding"/>
    <property type="evidence" value="ECO:0007669"/>
    <property type="project" value="InterPro"/>
</dbReference>
<evidence type="ECO:0000256" key="1">
    <source>
        <dbReference type="ARBA" id="ARBA00006354"/>
    </source>
</evidence>
<dbReference type="PANTHER" id="PTHR32039">
    <property type="entry name" value="MAGNESIUM-CHELATASE SUBUNIT CHLI"/>
    <property type="match status" value="1"/>
</dbReference>
<protein>
    <submittedName>
        <fullName evidence="5">YifB family Mg chelatase-like AAA ATPase</fullName>
    </submittedName>
</protein>
<dbReference type="PROSITE" id="PS50051">
    <property type="entry name" value="MCM_2"/>
    <property type="match status" value="1"/>
</dbReference>
<dbReference type="SMART" id="SM00382">
    <property type="entry name" value="AAA"/>
    <property type="match status" value="1"/>
</dbReference>
<name>A0A9E4KFI3_9GAMM</name>
<dbReference type="Pfam" id="PF01078">
    <property type="entry name" value="Mg_chelatase"/>
    <property type="match status" value="1"/>
</dbReference>
<sequence>ALVEGLTCQPATHLLQVCAHLKGLETLPTQQKALVESTLELPDMADVIGQQQAKRALEISAAGAHSLLYIGPPGTGKSMLAARLPGILPPMTEQEALESAAIRSLAQQQPFDASGWNRRPFRAPHHTASAVALVGGGSHPKPGEISLAHHGVLFLDELPEYDRHVLEVLREPMENGSITISRANRQADYPARFQLLAAMNPCPCGHLGDGSNRCHCTLEQISRYRNRISGPLLDRIDMHVEVPRQPIPIGATQSNSREEGSEQIQARILAARRRQYERQGKTNQALAGSEIETHIRIDKPGQKLLQKAVDQLGLSMRAYHRIIKVARTIADLEASSAIHTQHLSEAIGYRRLDRRQQY</sequence>
<proteinExistence type="inferred from homology"/>
<dbReference type="NCBIfam" id="TIGR00368">
    <property type="entry name" value="YifB family Mg chelatase-like AAA ATPase"/>
    <property type="match status" value="1"/>
</dbReference>
<evidence type="ECO:0000313" key="5">
    <source>
        <dbReference type="EMBL" id="MCG7947043.1"/>
    </source>
</evidence>
<dbReference type="EMBL" id="JAEPCM010000415">
    <property type="protein sequence ID" value="MCG7947043.1"/>
    <property type="molecule type" value="Genomic_DNA"/>
</dbReference>
<dbReference type="GO" id="GO:0005524">
    <property type="term" value="F:ATP binding"/>
    <property type="evidence" value="ECO:0007669"/>
    <property type="project" value="UniProtKB-KW"/>
</dbReference>
<dbReference type="InterPro" id="IPR000523">
    <property type="entry name" value="Mg_chelatse_chII-like_cat_dom"/>
</dbReference>
<evidence type="ECO:0000256" key="3">
    <source>
        <dbReference type="ARBA" id="ARBA00022840"/>
    </source>
</evidence>
<dbReference type="Proteomes" id="UP000886667">
    <property type="component" value="Unassembled WGS sequence"/>
</dbReference>
<evidence type="ECO:0000259" key="4">
    <source>
        <dbReference type="PROSITE" id="PS50051"/>
    </source>
</evidence>
<keyword evidence="3" id="KW-0067">ATP-binding</keyword>
<comment type="caution">
    <text evidence="5">The sequence shown here is derived from an EMBL/GenBank/DDBJ whole genome shotgun (WGS) entry which is preliminary data.</text>
</comment>
<dbReference type="Gene3D" id="3.40.50.300">
    <property type="entry name" value="P-loop containing nucleotide triphosphate hydrolases"/>
    <property type="match status" value="1"/>
</dbReference>
<dbReference type="InterPro" id="IPR045006">
    <property type="entry name" value="CHLI-like"/>
</dbReference>
<evidence type="ECO:0000313" key="6">
    <source>
        <dbReference type="Proteomes" id="UP000886667"/>
    </source>
</evidence>
<comment type="similarity">
    <text evidence="1">Belongs to the Mg-chelatase subunits D/I family. ComM subfamily.</text>
</comment>
<dbReference type="AlphaFoldDB" id="A0A9E4KFI3"/>
<dbReference type="InterPro" id="IPR004482">
    <property type="entry name" value="Mg_chelat-rel"/>
</dbReference>
<dbReference type="Pfam" id="PF13335">
    <property type="entry name" value="Mg_chelatase_C"/>
    <property type="match status" value="1"/>
</dbReference>
<organism evidence="5 6">
    <name type="scientific">Candidatus Thiodiazotropha taylori</name>
    <dbReference type="NCBI Taxonomy" id="2792791"/>
    <lineage>
        <taxon>Bacteria</taxon>
        <taxon>Pseudomonadati</taxon>
        <taxon>Pseudomonadota</taxon>
        <taxon>Gammaproteobacteria</taxon>
        <taxon>Chromatiales</taxon>
        <taxon>Sedimenticolaceae</taxon>
        <taxon>Candidatus Thiodiazotropha</taxon>
    </lineage>
</organism>